<accession>A0AAW9D190</accession>
<protein>
    <submittedName>
        <fullName evidence="2">Uncharacterized protein</fullName>
    </submittedName>
</protein>
<sequence>MPAALQSSGRRQGDASFRRRFGGEFPRRMPRAFCMGATQHTRARTSRGDRDAGRLARTECTECRKAGPPRRRA</sequence>
<feature type="compositionally biased region" description="Basic and acidic residues" evidence="1">
    <location>
        <begin position="46"/>
        <end position="55"/>
    </location>
</feature>
<feature type="compositionally biased region" description="Basic and acidic residues" evidence="1">
    <location>
        <begin position="11"/>
        <end position="27"/>
    </location>
</feature>
<dbReference type="EMBL" id="QXCT01000002">
    <property type="protein sequence ID" value="MDW9254719.1"/>
    <property type="molecule type" value="Genomic_DNA"/>
</dbReference>
<proteinExistence type="predicted"/>
<feature type="region of interest" description="Disordered" evidence="1">
    <location>
        <begin position="36"/>
        <end position="55"/>
    </location>
</feature>
<evidence type="ECO:0000256" key="1">
    <source>
        <dbReference type="SAM" id="MobiDB-lite"/>
    </source>
</evidence>
<evidence type="ECO:0000313" key="3">
    <source>
        <dbReference type="Proteomes" id="UP001272137"/>
    </source>
</evidence>
<gene>
    <name evidence="2" type="ORF">C7S16_1622</name>
</gene>
<comment type="caution">
    <text evidence="2">The sequence shown here is derived from an EMBL/GenBank/DDBJ whole genome shotgun (WGS) entry which is preliminary data.</text>
</comment>
<dbReference type="AlphaFoldDB" id="A0AAW9D190"/>
<feature type="region of interest" description="Disordered" evidence="1">
    <location>
        <begin position="1"/>
        <end position="30"/>
    </location>
</feature>
<name>A0AAW9D190_BURTH</name>
<organism evidence="2 3">
    <name type="scientific">Burkholderia thailandensis</name>
    <dbReference type="NCBI Taxonomy" id="57975"/>
    <lineage>
        <taxon>Bacteria</taxon>
        <taxon>Pseudomonadati</taxon>
        <taxon>Pseudomonadota</taxon>
        <taxon>Betaproteobacteria</taxon>
        <taxon>Burkholderiales</taxon>
        <taxon>Burkholderiaceae</taxon>
        <taxon>Burkholderia</taxon>
        <taxon>pseudomallei group</taxon>
    </lineage>
</organism>
<reference evidence="2" key="1">
    <citation type="submission" date="2018-08" db="EMBL/GenBank/DDBJ databases">
        <title>Identification of Burkholderia cepacia strains that express a Burkholderia pseudomallei-like capsular polysaccharide.</title>
        <authorList>
            <person name="Burtnick M.N."/>
            <person name="Vongsouvath M."/>
            <person name="Newton P."/>
            <person name="Wuthiekanun V."/>
            <person name="Limmathurotsakul D."/>
            <person name="Brett P.J."/>
            <person name="Chantratita N."/>
            <person name="Dance D.A."/>
        </authorList>
    </citation>
    <scope>NUCLEOTIDE SEQUENCE</scope>
    <source>
        <strain evidence="2">SBXCC001</strain>
    </source>
</reference>
<dbReference type="Proteomes" id="UP001272137">
    <property type="component" value="Unassembled WGS sequence"/>
</dbReference>
<feature type="compositionally biased region" description="Polar residues" evidence="1">
    <location>
        <begin position="1"/>
        <end position="10"/>
    </location>
</feature>
<evidence type="ECO:0000313" key="2">
    <source>
        <dbReference type="EMBL" id="MDW9254719.1"/>
    </source>
</evidence>